<evidence type="ECO:0000256" key="2">
    <source>
        <dbReference type="ARBA" id="ARBA00005587"/>
    </source>
</evidence>
<keyword evidence="3 6" id="KW-0812">Transmembrane</keyword>
<dbReference type="NCBIfam" id="NF038013">
    <property type="entry name" value="AceTr_1"/>
    <property type="match status" value="1"/>
</dbReference>
<dbReference type="PANTHER" id="PTHR31123">
    <property type="entry name" value="ACCUMULATION OF DYADS PROTEIN 2-RELATED"/>
    <property type="match status" value="1"/>
</dbReference>
<organism evidence="7 8">
    <name type="scientific">Colletotrichum lupini</name>
    <dbReference type="NCBI Taxonomy" id="145971"/>
    <lineage>
        <taxon>Eukaryota</taxon>
        <taxon>Fungi</taxon>
        <taxon>Dikarya</taxon>
        <taxon>Ascomycota</taxon>
        <taxon>Pezizomycotina</taxon>
        <taxon>Sordariomycetes</taxon>
        <taxon>Hypocreomycetidae</taxon>
        <taxon>Glomerellales</taxon>
        <taxon>Glomerellaceae</taxon>
        <taxon>Colletotrichum</taxon>
        <taxon>Colletotrichum acutatum species complex</taxon>
    </lineage>
</organism>
<reference evidence="7" key="1">
    <citation type="journal article" date="2021" name="Mol. Plant Microbe Interact.">
        <title>Complete Genome Sequence of the Plant-Pathogenic Fungus Colletotrichum lupini.</title>
        <authorList>
            <person name="Baroncelli R."/>
            <person name="Pensec F."/>
            <person name="Da Lio D."/>
            <person name="Boufleur T."/>
            <person name="Vicente I."/>
            <person name="Sarrocco S."/>
            <person name="Picot A."/>
            <person name="Baraldi E."/>
            <person name="Sukno S."/>
            <person name="Thon M."/>
            <person name="Le Floch G."/>
        </authorList>
    </citation>
    <scope>NUCLEOTIDE SEQUENCE</scope>
    <source>
        <strain evidence="7">IMI 504893</strain>
    </source>
</reference>
<feature type="transmembrane region" description="Helical" evidence="6">
    <location>
        <begin position="212"/>
        <end position="231"/>
    </location>
</feature>
<dbReference type="RefSeq" id="XP_049143763.1">
    <property type="nucleotide sequence ID" value="XM_049286620.1"/>
</dbReference>
<dbReference type="InterPro" id="IPR051633">
    <property type="entry name" value="AceTr"/>
</dbReference>
<feature type="transmembrane region" description="Helical" evidence="6">
    <location>
        <begin position="180"/>
        <end position="200"/>
    </location>
</feature>
<evidence type="ECO:0000256" key="4">
    <source>
        <dbReference type="ARBA" id="ARBA00022989"/>
    </source>
</evidence>
<evidence type="ECO:0000256" key="3">
    <source>
        <dbReference type="ARBA" id="ARBA00022692"/>
    </source>
</evidence>
<keyword evidence="8" id="KW-1185">Reference proteome</keyword>
<dbReference type="GO" id="GO:0015123">
    <property type="term" value="F:acetate transmembrane transporter activity"/>
    <property type="evidence" value="ECO:0007669"/>
    <property type="project" value="TreeGrafter"/>
</dbReference>
<evidence type="ECO:0000313" key="7">
    <source>
        <dbReference type="EMBL" id="UQC82140.1"/>
    </source>
</evidence>
<dbReference type="GO" id="GO:0005886">
    <property type="term" value="C:plasma membrane"/>
    <property type="evidence" value="ECO:0007669"/>
    <property type="project" value="TreeGrafter"/>
</dbReference>
<protein>
    <submittedName>
        <fullName evidence="7">Uncharacterized protein</fullName>
    </submittedName>
</protein>
<dbReference type="InterPro" id="IPR000791">
    <property type="entry name" value="Gpr1/Fun34/SatP-like"/>
</dbReference>
<dbReference type="GeneID" id="73341630"/>
<dbReference type="Proteomes" id="UP000830671">
    <property type="component" value="Chromosome 4"/>
</dbReference>
<feature type="transmembrane region" description="Helical" evidence="6">
    <location>
        <begin position="118"/>
        <end position="140"/>
    </location>
</feature>
<feature type="transmembrane region" description="Helical" evidence="6">
    <location>
        <begin position="86"/>
        <end position="106"/>
    </location>
</feature>
<dbReference type="EMBL" id="CP019476">
    <property type="protein sequence ID" value="UQC82140.1"/>
    <property type="molecule type" value="Genomic_DNA"/>
</dbReference>
<accession>A0A9Q8SRL4</accession>
<keyword evidence="5 6" id="KW-0472">Membrane</keyword>
<evidence type="ECO:0000256" key="1">
    <source>
        <dbReference type="ARBA" id="ARBA00004141"/>
    </source>
</evidence>
<sequence length="301" mass="32621">MSARNTCKVDIESIRPLASSRERFANSVGSLYYSLPFHFGSLALEVHQQLADHIIPQSPFGYGAFATTLMTLSLANMGIRNIENQAVFIANLCFLAGLGLLISAQWEMVRGNTFAYTTLIAFAFYYGGYGFLLIPSIGIVDSYGGKTEQYYTAFGLYLAVWSLFNLFFFIAAFATNVANVIVYGGLELSYTLNCSANFLFASGNAAAGGTLAKIAGGFGFVAALAGFYVMAAEFCGEVLPFHVPLGDLSQLFPREKSLFVCLFVPFYAVMSSSEAKGDYIALKLQDRMPVDTPGEKTVVVP</sequence>
<dbReference type="Pfam" id="PF01184">
    <property type="entry name" value="Gpr1_Fun34_YaaH"/>
    <property type="match status" value="1"/>
</dbReference>
<keyword evidence="4 6" id="KW-1133">Transmembrane helix</keyword>
<comment type="subcellular location">
    <subcellularLocation>
        <location evidence="1">Membrane</location>
        <topology evidence="1">Multi-pass membrane protein</topology>
    </subcellularLocation>
</comment>
<evidence type="ECO:0000256" key="6">
    <source>
        <dbReference type="SAM" id="Phobius"/>
    </source>
</evidence>
<feature type="transmembrane region" description="Helical" evidence="6">
    <location>
        <begin position="152"/>
        <end position="174"/>
    </location>
</feature>
<proteinExistence type="inferred from homology"/>
<dbReference type="KEGG" id="clup:CLUP02_07626"/>
<gene>
    <name evidence="7" type="ORF">CLUP02_07626</name>
</gene>
<name>A0A9Q8SRL4_9PEZI</name>
<evidence type="ECO:0000256" key="5">
    <source>
        <dbReference type="ARBA" id="ARBA00023136"/>
    </source>
</evidence>
<dbReference type="AlphaFoldDB" id="A0A9Q8SRL4"/>
<evidence type="ECO:0000313" key="8">
    <source>
        <dbReference type="Proteomes" id="UP000830671"/>
    </source>
</evidence>
<dbReference type="PANTHER" id="PTHR31123:SF7">
    <property type="entry name" value="MARVEL DOMAIN-CONTAINING PROTEIN"/>
    <property type="match status" value="1"/>
</dbReference>
<comment type="similarity">
    <text evidence="2">Belongs to the acetate uptake transporter (AceTr) (TC 2.A.96) family.</text>
</comment>